<dbReference type="SMART" id="SM00422">
    <property type="entry name" value="HTH_MERR"/>
    <property type="match status" value="1"/>
</dbReference>
<reference evidence="2" key="2">
    <citation type="submission" date="2020-08" db="EMBL/GenBank/DDBJ databases">
        <authorList>
            <person name="Chen M."/>
            <person name="Teng W."/>
            <person name="Zhao L."/>
            <person name="Hu C."/>
            <person name="Zhou Y."/>
            <person name="Han B."/>
            <person name="Song L."/>
            <person name="Shu W."/>
        </authorList>
    </citation>
    <scope>NUCLEOTIDE SEQUENCE</scope>
    <source>
        <strain evidence="2">FACHB-1277</strain>
    </source>
</reference>
<dbReference type="SUPFAM" id="SSF46955">
    <property type="entry name" value="Putative DNA-binding domain"/>
    <property type="match status" value="1"/>
</dbReference>
<dbReference type="Gene3D" id="1.10.1660.10">
    <property type="match status" value="1"/>
</dbReference>
<comment type="caution">
    <text evidence="2">The sequence shown here is derived from an EMBL/GenBank/DDBJ whole genome shotgun (WGS) entry which is preliminary data.</text>
</comment>
<dbReference type="Proteomes" id="UP000631421">
    <property type="component" value="Unassembled WGS sequence"/>
</dbReference>
<reference evidence="2" key="1">
    <citation type="journal article" date="2015" name="ISME J.">
        <title>Draft Genome Sequence of Streptomyces incarnatus NRRL8089, which Produces the Nucleoside Antibiotic Sinefungin.</title>
        <authorList>
            <person name="Oshima K."/>
            <person name="Hattori M."/>
            <person name="Shimizu H."/>
            <person name="Fukuda K."/>
            <person name="Nemoto M."/>
            <person name="Inagaki K."/>
            <person name="Tamura T."/>
        </authorList>
    </citation>
    <scope>NUCLEOTIDE SEQUENCE</scope>
    <source>
        <strain evidence="2">FACHB-1277</strain>
    </source>
</reference>
<evidence type="ECO:0000313" key="3">
    <source>
        <dbReference type="Proteomes" id="UP000631421"/>
    </source>
</evidence>
<evidence type="ECO:0000313" key="2">
    <source>
        <dbReference type="EMBL" id="MBD2151639.1"/>
    </source>
</evidence>
<dbReference type="InterPro" id="IPR009061">
    <property type="entry name" value="DNA-bd_dom_put_sf"/>
</dbReference>
<dbReference type="Pfam" id="PF13411">
    <property type="entry name" value="MerR_1"/>
    <property type="match status" value="1"/>
</dbReference>
<sequence length="196" mass="22696">MINLQISSDKQWTLEELAAIANEMLPQVLPALKPNAKLNTKLSEEITPRLIRYYTNQGVLDDPIREGKYAFYNQRHLLQLLVCRRLLTEGFTVAVIQEIAKHKTNTDLEAMLTGGIEFNLSAIQPDLQSKNLENDKPKIATRQVSNQWLRIQIREGVEIHWRSDAPLPQTNLEFQRFLQEVEDALKNQIQFVFSDR</sequence>
<evidence type="ECO:0000259" key="1">
    <source>
        <dbReference type="PROSITE" id="PS50937"/>
    </source>
</evidence>
<organism evidence="2 3">
    <name type="scientific">Pseudanabaena cinerea FACHB-1277</name>
    <dbReference type="NCBI Taxonomy" id="2949581"/>
    <lineage>
        <taxon>Bacteria</taxon>
        <taxon>Bacillati</taxon>
        <taxon>Cyanobacteriota</taxon>
        <taxon>Cyanophyceae</taxon>
        <taxon>Pseudanabaenales</taxon>
        <taxon>Pseudanabaenaceae</taxon>
        <taxon>Pseudanabaena</taxon>
        <taxon>Pseudanabaena cinerea</taxon>
    </lineage>
</organism>
<feature type="domain" description="HTH merR-type" evidence="1">
    <location>
        <begin position="46"/>
        <end position="102"/>
    </location>
</feature>
<accession>A0A926Z973</accession>
<gene>
    <name evidence="2" type="ORF">H6F44_16135</name>
</gene>
<protein>
    <submittedName>
        <fullName evidence="2">MerR family transcriptional regulator</fullName>
    </submittedName>
</protein>
<dbReference type="GO" id="GO:0006355">
    <property type="term" value="P:regulation of DNA-templated transcription"/>
    <property type="evidence" value="ECO:0007669"/>
    <property type="project" value="InterPro"/>
</dbReference>
<keyword evidence="3" id="KW-1185">Reference proteome</keyword>
<dbReference type="EMBL" id="JACJPY010000060">
    <property type="protein sequence ID" value="MBD2151639.1"/>
    <property type="molecule type" value="Genomic_DNA"/>
</dbReference>
<dbReference type="PROSITE" id="PS50937">
    <property type="entry name" value="HTH_MERR_2"/>
    <property type="match status" value="1"/>
</dbReference>
<dbReference type="GO" id="GO:0003677">
    <property type="term" value="F:DNA binding"/>
    <property type="evidence" value="ECO:0007669"/>
    <property type="project" value="InterPro"/>
</dbReference>
<dbReference type="InterPro" id="IPR000551">
    <property type="entry name" value="MerR-type_HTH_dom"/>
</dbReference>
<name>A0A926Z973_9CYAN</name>
<dbReference type="RefSeq" id="WP_190352054.1">
    <property type="nucleotide sequence ID" value="NZ_JACJPY010000060.1"/>
</dbReference>
<dbReference type="AlphaFoldDB" id="A0A926Z973"/>
<proteinExistence type="predicted"/>